<dbReference type="GO" id="GO:0004222">
    <property type="term" value="F:metalloendopeptidase activity"/>
    <property type="evidence" value="ECO:0007669"/>
    <property type="project" value="InterPro"/>
</dbReference>
<dbReference type="HOGENOM" id="CLU_856617_0_0_7"/>
<accession>W4LTD8</accession>
<organism evidence="2 3">
    <name type="scientific">Entotheonella factor</name>
    <dbReference type="NCBI Taxonomy" id="1429438"/>
    <lineage>
        <taxon>Bacteria</taxon>
        <taxon>Pseudomonadati</taxon>
        <taxon>Nitrospinota/Tectimicrobiota group</taxon>
        <taxon>Candidatus Tectimicrobiota</taxon>
        <taxon>Candidatus Entotheonellia</taxon>
        <taxon>Candidatus Entotheonellales</taxon>
        <taxon>Candidatus Entotheonellaceae</taxon>
        <taxon>Candidatus Entotheonella</taxon>
    </lineage>
</organism>
<dbReference type="Pfam" id="PF01400">
    <property type="entry name" value="Astacin"/>
    <property type="match status" value="1"/>
</dbReference>
<reference evidence="2 3" key="1">
    <citation type="journal article" date="2014" name="Nature">
        <title>An environmental bacterial taxon with a large and distinct metabolic repertoire.</title>
        <authorList>
            <person name="Wilson M.C."/>
            <person name="Mori T."/>
            <person name="Ruckert C."/>
            <person name="Uria A.R."/>
            <person name="Helf M.J."/>
            <person name="Takada K."/>
            <person name="Gernert C."/>
            <person name="Steffens U.A."/>
            <person name="Heycke N."/>
            <person name="Schmitt S."/>
            <person name="Rinke C."/>
            <person name="Helfrich E.J."/>
            <person name="Brachmann A.O."/>
            <person name="Gurgui C."/>
            <person name="Wakimoto T."/>
            <person name="Kracht M."/>
            <person name="Crusemann M."/>
            <person name="Hentschel U."/>
            <person name="Abe I."/>
            <person name="Matsunaga S."/>
            <person name="Kalinowski J."/>
            <person name="Takeyama H."/>
            <person name="Piel J."/>
        </authorList>
    </citation>
    <scope>NUCLEOTIDE SEQUENCE [LARGE SCALE GENOMIC DNA]</scope>
    <source>
        <strain evidence="3">TSY1</strain>
    </source>
</reference>
<dbReference type="InterPro" id="IPR001506">
    <property type="entry name" value="Peptidase_M12A"/>
</dbReference>
<evidence type="ECO:0000313" key="3">
    <source>
        <dbReference type="Proteomes" id="UP000019141"/>
    </source>
</evidence>
<dbReference type="SMART" id="SM00235">
    <property type="entry name" value="ZnMc"/>
    <property type="match status" value="1"/>
</dbReference>
<protein>
    <submittedName>
        <fullName evidence="2">Regulatory protein</fullName>
    </submittedName>
</protein>
<gene>
    <name evidence="2" type="ORF">ETSY1_07835</name>
</gene>
<dbReference type="InterPro" id="IPR024079">
    <property type="entry name" value="MetalloPept_cat_dom_sf"/>
</dbReference>
<sequence length="324" mass="37249">RQLELSYYFFDRDTDGEYVFLTNGTREWRTWTASDAQKDVVRAGFQRWKDVGIGLTFKEVSAREDAQIRIGFMQGDGAWSYLGRGVLRHGVNDRTMNFGWDLTRHPSELDTAIHEIGHTLGFPHEHQNPNAGIVWDEEAVYRDLAQPPNRWTRAQTFHNIIRKIEPDTVQGSNWDPNSIMHYPFRAGMIKEPVEFASGLTPEPGLSARDQAQVKFFYPHLEPSYPELKVFESQTLSIQPGEQRNYTILPDMTRNYRIQTFGTSDTVMVLFEDDGGELKYVSGDDDSGTDTNASLNLKLFKGRKYVLRIRLYYSEASGETAVMVW</sequence>
<evidence type="ECO:0000313" key="2">
    <source>
        <dbReference type="EMBL" id="ETX01294.1"/>
    </source>
</evidence>
<proteinExistence type="predicted"/>
<feature type="non-terminal residue" evidence="2">
    <location>
        <position position="1"/>
    </location>
</feature>
<evidence type="ECO:0000259" key="1">
    <source>
        <dbReference type="SMART" id="SM00235"/>
    </source>
</evidence>
<dbReference type="Gene3D" id="3.40.390.10">
    <property type="entry name" value="Collagenase (Catalytic Domain)"/>
    <property type="match status" value="1"/>
</dbReference>
<dbReference type="Proteomes" id="UP000019141">
    <property type="component" value="Unassembled WGS sequence"/>
</dbReference>
<dbReference type="AlphaFoldDB" id="W4LTD8"/>
<keyword evidence="3" id="KW-1185">Reference proteome</keyword>
<dbReference type="SUPFAM" id="SSF55486">
    <property type="entry name" value="Metalloproteases ('zincins'), catalytic domain"/>
    <property type="match status" value="1"/>
</dbReference>
<dbReference type="EMBL" id="AZHW01000248">
    <property type="protein sequence ID" value="ETX01294.1"/>
    <property type="molecule type" value="Genomic_DNA"/>
</dbReference>
<dbReference type="GO" id="GO:0006508">
    <property type="term" value="P:proteolysis"/>
    <property type="evidence" value="ECO:0007669"/>
    <property type="project" value="InterPro"/>
</dbReference>
<feature type="domain" description="Peptidase metallopeptidase" evidence="1">
    <location>
        <begin position="6"/>
        <end position="160"/>
    </location>
</feature>
<dbReference type="InterPro" id="IPR006026">
    <property type="entry name" value="Peptidase_Metallo"/>
</dbReference>
<comment type="caution">
    <text evidence="2">The sequence shown here is derived from an EMBL/GenBank/DDBJ whole genome shotgun (WGS) entry which is preliminary data.</text>
</comment>
<dbReference type="PATRIC" id="fig|1429438.4.peg.1674"/>
<dbReference type="GO" id="GO:0008270">
    <property type="term" value="F:zinc ion binding"/>
    <property type="evidence" value="ECO:0007669"/>
    <property type="project" value="InterPro"/>
</dbReference>
<name>W4LTD8_ENTF1</name>